<dbReference type="PANTHER" id="PTHR31975">
    <property type="entry name" value="BUD SITE SELECTION PROTEIN 7-RELATED"/>
    <property type="match status" value="1"/>
</dbReference>
<dbReference type="AlphaFoldDB" id="A0A0M0JRM0"/>
<organism evidence="2 3">
    <name type="scientific">Chrysochromulina tobinii</name>
    <dbReference type="NCBI Taxonomy" id="1460289"/>
    <lineage>
        <taxon>Eukaryota</taxon>
        <taxon>Haptista</taxon>
        <taxon>Haptophyta</taxon>
        <taxon>Prymnesiophyceae</taxon>
        <taxon>Prymnesiales</taxon>
        <taxon>Chrysochromulinaceae</taxon>
        <taxon>Chrysochromulina</taxon>
    </lineage>
</organism>
<dbReference type="GO" id="GO:0006893">
    <property type="term" value="P:Golgi to plasma membrane transport"/>
    <property type="evidence" value="ECO:0007669"/>
    <property type="project" value="UniProtKB-ARBA"/>
</dbReference>
<dbReference type="SUPFAM" id="SSF48452">
    <property type="entry name" value="TPR-like"/>
    <property type="match status" value="1"/>
</dbReference>
<gene>
    <name evidence="2" type="ORF">Ctob_004306</name>
</gene>
<name>A0A0M0JRM0_9EUKA</name>
<dbReference type="Gene3D" id="1.25.40.10">
    <property type="entry name" value="Tetratricopeptide repeat domain"/>
    <property type="match status" value="2"/>
</dbReference>
<protein>
    <submittedName>
        <fullName evidence="2">Uncharacterized protein</fullName>
    </submittedName>
</protein>
<dbReference type="Proteomes" id="UP000037460">
    <property type="component" value="Unassembled WGS sequence"/>
</dbReference>
<evidence type="ECO:0000313" key="3">
    <source>
        <dbReference type="Proteomes" id="UP000037460"/>
    </source>
</evidence>
<keyword evidence="3" id="KW-1185">Reference proteome</keyword>
<dbReference type="EMBL" id="JWZX01002490">
    <property type="protein sequence ID" value="KOO28932.1"/>
    <property type="molecule type" value="Genomic_DNA"/>
</dbReference>
<dbReference type="PANTHER" id="PTHR31975:SF1">
    <property type="entry name" value="BUD SITE SELECTION PROTEIN 7-RELATED"/>
    <property type="match status" value="1"/>
</dbReference>
<feature type="region of interest" description="Disordered" evidence="1">
    <location>
        <begin position="344"/>
        <end position="364"/>
    </location>
</feature>
<dbReference type="Pfam" id="PF09295">
    <property type="entry name" value="ChAPs"/>
    <property type="match status" value="2"/>
</dbReference>
<proteinExistence type="predicted"/>
<comment type="caution">
    <text evidence="2">The sequence shown here is derived from an EMBL/GenBank/DDBJ whole genome shotgun (WGS) entry which is preliminary data.</text>
</comment>
<dbReference type="OrthoDB" id="434695at2759"/>
<evidence type="ECO:0000313" key="2">
    <source>
        <dbReference type="EMBL" id="KOO28932.1"/>
    </source>
</evidence>
<dbReference type="InterPro" id="IPR011990">
    <property type="entry name" value="TPR-like_helical_dom_sf"/>
</dbReference>
<dbReference type="GO" id="GO:0034044">
    <property type="term" value="C:exomer complex"/>
    <property type="evidence" value="ECO:0007669"/>
    <property type="project" value="TreeGrafter"/>
</dbReference>
<dbReference type="InterPro" id="IPR015374">
    <property type="entry name" value="ChAPs"/>
</dbReference>
<reference evidence="3" key="1">
    <citation type="journal article" date="2015" name="PLoS Genet.">
        <title>Genome Sequence and Transcriptome Analyses of Chrysochromulina tobin: Metabolic Tools for Enhanced Algal Fitness in the Prominent Order Prymnesiales (Haptophyceae).</title>
        <authorList>
            <person name="Hovde B.T."/>
            <person name="Deodato C.R."/>
            <person name="Hunsperger H.M."/>
            <person name="Ryken S.A."/>
            <person name="Yost W."/>
            <person name="Jha R.K."/>
            <person name="Patterson J."/>
            <person name="Monnat R.J. Jr."/>
            <person name="Barlow S.B."/>
            <person name="Starkenburg S.R."/>
            <person name="Cattolico R.A."/>
        </authorList>
    </citation>
    <scope>NUCLEOTIDE SEQUENCE</scope>
    <source>
        <strain evidence="3">CCMP291</strain>
    </source>
</reference>
<evidence type="ECO:0000256" key="1">
    <source>
        <dbReference type="SAM" id="MobiDB-lite"/>
    </source>
</evidence>
<feature type="region of interest" description="Disordered" evidence="1">
    <location>
        <begin position="413"/>
        <end position="450"/>
    </location>
</feature>
<sequence length="607" mass="63420">MGDIVEVSVDEQTWSRAAISATLRALCPLPPVAGIRSLQPAQPAEDDFLSAARRYLLRAASASFEGASAERAADLFDAAVDDAATGLVGPGAASAPLLVEALYHFFSHSFRFEQAVAFFDPLATLLGCCAERVAAAQRALGQLPEAILTLGAALDAAPSDASLLIAQGELLLQCQMLDAALCVATNAVQLGPSRRRGWMLLARVQLAKGWAVAALRTLNAAPVELLREASPPGACELRRAAGKGASGRAHEMEAAQEHTRTAAYHVLAELLRDVGWERLLSFRSASFAMEGEPTLPASDVAGAAEHGGSCAVNAATHGAGGDMRDGSGGFTGGGYRWTHDPTSLSRGDNESGLDEAAPCARPLPGTIGVPSTDGPLRKPLCHAWLDELFEQLHADMVAMAAWRAEDERGAVADGSTAARQGGMEGGAAADRHSATAGMPGGVPKKSAQAEAQRWLERARLAERLLRPAEARAAYTRTVQAIEEVLDGTEDTAPAEGPVRAGAQALWTEACTTLMRLHAAGDDEGASVTEALAASHRLLDECNPQPTTAAVGSAPVAPREVTACVYALVSAHGLQRVRAAQRSVGEAHPALNAIFHEVVERKVHGFDR</sequence>
<accession>A0A0M0JRM0</accession>